<evidence type="ECO:0000313" key="1">
    <source>
        <dbReference type="EMBL" id="RLZ11833.1"/>
    </source>
</evidence>
<dbReference type="EMBL" id="RDOJ01000003">
    <property type="protein sequence ID" value="RLZ11833.1"/>
    <property type="molecule type" value="Genomic_DNA"/>
</dbReference>
<keyword evidence="2" id="KW-1185">Reference proteome</keyword>
<evidence type="ECO:0000313" key="2">
    <source>
        <dbReference type="Proteomes" id="UP000275348"/>
    </source>
</evidence>
<sequence>MKLFYAFLILLFFFGCKEKKSTFESKIEIPKEIKDEKFYNALRQSINIAENNNIDPITISPIFTANNLYIYISESTNDCSFGNYYSLPLTINKKYYTIDFIINEFLTNHIDTVNLNFTPLKMDIEFFCHEFSGYAFRYQKNEVGNYQLRKLAHFYDTDYDFVLKEDKQYFPILYEPEEPVEEIK</sequence>
<organism evidence="1 2">
    <name type="scientific">Faecalibacter macacae</name>
    <dbReference type="NCBI Taxonomy" id="1859289"/>
    <lineage>
        <taxon>Bacteria</taxon>
        <taxon>Pseudomonadati</taxon>
        <taxon>Bacteroidota</taxon>
        <taxon>Flavobacteriia</taxon>
        <taxon>Flavobacteriales</taxon>
        <taxon>Weeksellaceae</taxon>
        <taxon>Faecalibacter</taxon>
    </lineage>
</organism>
<protein>
    <recommendedName>
        <fullName evidence="3">Lipoprotein</fullName>
    </recommendedName>
</protein>
<reference evidence="1 2" key="1">
    <citation type="submission" date="2018-10" db="EMBL/GenBank/DDBJ databases">
        <authorList>
            <person name="Chen X."/>
        </authorList>
    </citation>
    <scope>NUCLEOTIDE SEQUENCE [LARGE SCALE GENOMIC DNA]</scope>
    <source>
        <strain evidence="1 2">YIM 102668</strain>
    </source>
</reference>
<comment type="caution">
    <text evidence="1">The sequence shown here is derived from an EMBL/GenBank/DDBJ whole genome shotgun (WGS) entry which is preliminary data.</text>
</comment>
<dbReference type="AlphaFoldDB" id="A0A3L9MFW9"/>
<evidence type="ECO:0008006" key="3">
    <source>
        <dbReference type="Google" id="ProtNLM"/>
    </source>
</evidence>
<accession>A0A3L9MFW9</accession>
<dbReference type="RefSeq" id="WP_121933643.1">
    <property type="nucleotide sequence ID" value="NZ_RDOJ01000003.1"/>
</dbReference>
<dbReference type="PROSITE" id="PS51257">
    <property type="entry name" value="PROKAR_LIPOPROTEIN"/>
    <property type="match status" value="1"/>
</dbReference>
<gene>
    <name evidence="1" type="ORF">EAH69_02625</name>
</gene>
<name>A0A3L9MFW9_9FLAO</name>
<proteinExistence type="predicted"/>
<dbReference type="Proteomes" id="UP000275348">
    <property type="component" value="Unassembled WGS sequence"/>
</dbReference>
<dbReference type="OrthoDB" id="9925842at2"/>